<feature type="domain" description="D-isomer specific 2-hydroxyacid dehydrogenase NAD-binding" evidence="3">
    <location>
        <begin position="5"/>
        <end position="123"/>
    </location>
</feature>
<name>A0A7Y7IVU0_9PROT</name>
<evidence type="ECO:0000256" key="2">
    <source>
        <dbReference type="ARBA" id="ARBA00023027"/>
    </source>
</evidence>
<evidence type="ECO:0000313" key="4">
    <source>
        <dbReference type="EMBL" id="NVN10770.1"/>
    </source>
</evidence>
<organism evidence="4 5">
    <name type="scientific">Nguyenibacter vanlangensis</name>
    <dbReference type="NCBI Taxonomy" id="1216886"/>
    <lineage>
        <taxon>Bacteria</taxon>
        <taxon>Pseudomonadati</taxon>
        <taxon>Pseudomonadota</taxon>
        <taxon>Alphaproteobacteria</taxon>
        <taxon>Acetobacterales</taxon>
        <taxon>Acetobacteraceae</taxon>
        <taxon>Nguyenibacter</taxon>
    </lineage>
</organism>
<keyword evidence="2" id="KW-0520">NAD</keyword>
<feature type="non-terminal residue" evidence="4">
    <location>
        <position position="1"/>
    </location>
</feature>
<keyword evidence="1" id="KW-0560">Oxidoreductase</keyword>
<evidence type="ECO:0000259" key="3">
    <source>
        <dbReference type="Pfam" id="PF02826"/>
    </source>
</evidence>
<dbReference type="EMBL" id="JABXXP010000074">
    <property type="protein sequence ID" value="NVN10770.1"/>
    <property type="molecule type" value="Genomic_DNA"/>
</dbReference>
<dbReference type="InterPro" id="IPR036291">
    <property type="entry name" value="NAD(P)-bd_dom_sf"/>
</dbReference>
<dbReference type="SUPFAM" id="SSF51735">
    <property type="entry name" value="NAD(P)-binding Rossmann-fold domains"/>
    <property type="match status" value="1"/>
</dbReference>
<dbReference type="PANTHER" id="PTHR43333">
    <property type="entry name" value="2-HACID_DH_C DOMAIN-CONTAINING PROTEIN"/>
    <property type="match status" value="1"/>
</dbReference>
<dbReference type="GO" id="GO:0051287">
    <property type="term" value="F:NAD binding"/>
    <property type="evidence" value="ECO:0007669"/>
    <property type="project" value="InterPro"/>
</dbReference>
<reference evidence="4 5" key="1">
    <citation type="submission" date="2020-06" db="EMBL/GenBank/DDBJ databases">
        <title>Description of novel acetic acid bacteria.</title>
        <authorList>
            <person name="Sombolestani A."/>
        </authorList>
    </citation>
    <scope>NUCLEOTIDE SEQUENCE [LARGE SCALE GENOMIC DNA]</scope>
    <source>
        <strain evidence="4 5">LMG 31431</strain>
    </source>
</reference>
<comment type="caution">
    <text evidence="4">The sequence shown here is derived from an EMBL/GenBank/DDBJ whole genome shotgun (WGS) entry which is preliminary data.</text>
</comment>
<dbReference type="RefSeq" id="WP_281362741.1">
    <property type="nucleotide sequence ID" value="NZ_JABXXP010000074.1"/>
</dbReference>
<evidence type="ECO:0000256" key="1">
    <source>
        <dbReference type="ARBA" id="ARBA00023002"/>
    </source>
</evidence>
<evidence type="ECO:0000313" key="5">
    <source>
        <dbReference type="Proteomes" id="UP000534870"/>
    </source>
</evidence>
<dbReference type="InterPro" id="IPR006140">
    <property type="entry name" value="D-isomer_DH_NAD-bd"/>
</dbReference>
<proteinExistence type="predicted"/>
<keyword evidence="4" id="KW-0670">Pyruvate</keyword>
<protein>
    <submittedName>
        <fullName evidence="4">Glyoxylate/hydroxypyruvate reductase A</fullName>
    </submittedName>
</protein>
<dbReference type="Gene3D" id="3.40.50.720">
    <property type="entry name" value="NAD(P)-binding Rossmann-like Domain"/>
    <property type="match status" value="2"/>
</dbReference>
<accession>A0A7Y7IVU0</accession>
<dbReference type="InterPro" id="IPR029753">
    <property type="entry name" value="D-isomer_DH_CS"/>
</dbReference>
<dbReference type="Proteomes" id="UP000534870">
    <property type="component" value="Unassembled WGS sequence"/>
</dbReference>
<dbReference type="GO" id="GO:0016616">
    <property type="term" value="F:oxidoreductase activity, acting on the CH-OH group of donors, NAD or NADP as acceptor"/>
    <property type="evidence" value="ECO:0007669"/>
    <property type="project" value="UniProtKB-ARBA"/>
</dbReference>
<dbReference type="PANTHER" id="PTHR43333:SF1">
    <property type="entry name" value="D-ISOMER SPECIFIC 2-HYDROXYACID DEHYDROGENASE NAD-BINDING DOMAIN-CONTAINING PROTEIN"/>
    <property type="match status" value="1"/>
</dbReference>
<sequence>LAARGYACRSWSRTPRPLDGVAGFAGAAELDDFLAGADILVCLMPLTEQTRGILNRDLFARLPRGACLINCGRGGHLVQADLLEALADGQVAQAVLDVTEPEPLPAGHPFWDHPRVMLTPHIASSSQAESGVDMVIANIRRHRNGERMVGEIDRAAGY</sequence>
<gene>
    <name evidence="4" type="ORF">HUK84_06355</name>
</gene>
<dbReference type="AlphaFoldDB" id="A0A7Y7IVU0"/>
<dbReference type="PROSITE" id="PS00671">
    <property type="entry name" value="D_2_HYDROXYACID_DH_3"/>
    <property type="match status" value="1"/>
</dbReference>
<dbReference type="Pfam" id="PF02826">
    <property type="entry name" value="2-Hacid_dh_C"/>
    <property type="match status" value="1"/>
</dbReference>